<gene>
    <name evidence="2" type="ORF">VA7868_00884</name>
</gene>
<dbReference type="EMBL" id="FQXZ01000007">
    <property type="protein sequence ID" value="SHH91411.1"/>
    <property type="molecule type" value="Genomic_DNA"/>
</dbReference>
<protein>
    <submittedName>
        <fullName evidence="2">Uncharacterized protein</fullName>
    </submittedName>
</protein>
<dbReference type="SUPFAM" id="SSF47413">
    <property type="entry name" value="lambda repressor-like DNA-binding domains"/>
    <property type="match status" value="1"/>
</dbReference>
<keyword evidence="1" id="KW-1133">Transmembrane helix</keyword>
<dbReference type="AlphaFoldDB" id="A0A1M5WV86"/>
<evidence type="ECO:0000313" key="2">
    <source>
        <dbReference type="EMBL" id="SHH91411.1"/>
    </source>
</evidence>
<keyword evidence="1" id="KW-0472">Membrane</keyword>
<evidence type="ECO:0000256" key="1">
    <source>
        <dbReference type="SAM" id="Phobius"/>
    </source>
</evidence>
<dbReference type="GO" id="GO:0003677">
    <property type="term" value="F:DNA binding"/>
    <property type="evidence" value="ECO:0007669"/>
    <property type="project" value="InterPro"/>
</dbReference>
<feature type="transmembrane region" description="Helical" evidence="1">
    <location>
        <begin position="75"/>
        <end position="96"/>
    </location>
</feature>
<evidence type="ECO:0000313" key="3">
    <source>
        <dbReference type="Proteomes" id="UP000184608"/>
    </source>
</evidence>
<keyword evidence="3" id="KW-1185">Reference proteome</keyword>
<sequence>MSEIKDNISFHISDEEVLYLDKVLEDININISISMSYVKRTQKLTFSRLAEKFSGINEKAIKRYMQQSYPSMRPVHFVAAYSWVMMVPMTAFYYGFKMKEFYRGMDDHAVEVLVCIGKLPSVQFEALLSIICSYMDSSTMSDFIKFKQQTEKEYGVIDDYNKLFPPKVLDYNLFTEDYYRSVALTVRQFRKKHNLTVDTLARVLGISEYQYSVLEDETKTVPFSISIGARVKLGFKLKDHVNFTSEMQVYPEFHKLRQTQQIRDSLIVEALSYLTQKQKVSIVKIVVELLNLNQEDDSDEILSEHGQPKIPTIFS</sequence>
<reference evidence="2 3" key="1">
    <citation type="submission" date="2016-11" db="EMBL/GenBank/DDBJ databases">
        <authorList>
            <person name="Jaros S."/>
            <person name="Januszkiewicz K."/>
            <person name="Wedrychowicz H."/>
        </authorList>
    </citation>
    <scope>NUCLEOTIDE SEQUENCE [LARGE SCALE GENOMIC DNA]</scope>
    <source>
        <strain evidence="2 3">CECT 7868</strain>
    </source>
</reference>
<dbReference type="Proteomes" id="UP000184608">
    <property type="component" value="Unassembled WGS sequence"/>
</dbReference>
<organism evidence="2 3">
    <name type="scientific">Vibrio aerogenes CECT 7868</name>
    <dbReference type="NCBI Taxonomy" id="1216006"/>
    <lineage>
        <taxon>Bacteria</taxon>
        <taxon>Pseudomonadati</taxon>
        <taxon>Pseudomonadota</taxon>
        <taxon>Gammaproteobacteria</taxon>
        <taxon>Vibrionales</taxon>
        <taxon>Vibrionaceae</taxon>
        <taxon>Vibrio</taxon>
    </lineage>
</organism>
<proteinExistence type="predicted"/>
<keyword evidence="1" id="KW-0812">Transmembrane</keyword>
<accession>A0A1M5WV86</accession>
<dbReference type="InterPro" id="IPR010982">
    <property type="entry name" value="Lambda_DNA-bd_dom_sf"/>
</dbReference>
<dbReference type="RefSeq" id="WP_073602635.1">
    <property type="nucleotide sequence ID" value="NZ_FQXZ01000007.1"/>
</dbReference>
<name>A0A1M5WV86_9VIBR</name>